<evidence type="ECO:0000313" key="3">
    <source>
        <dbReference type="EMBL" id="PJC24125.1"/>
    </source>
</evidence>
<sequence length="284" mass="31580">MSVITRLSITAVLFLLPFQVSAFGLSPSAKDLEINRGSTDIISILVENTSNQAHKYQVDLLEAQIGENVADITFSKIGSDDNILIKTDDIIDVPANDAKYLEITVTADRNSRPGVYVYGAVVSELGELNSGIGIEPALTSLIFITIPGEIDEDVEWIDFSASKSFYTDFSAQFYLTVRNNGEKIVQPTGTIIIESMFGNPVELISLNPNGSRTMSGQIRTYEEAWDSFFAIGYYSAQIEVRSWEGGETYNDEITFFILPIEQISIALVVLVILWLLVRRRKNRL</sequence>
<keyword evidence="1" id="KW-0472">Membrane</keyword>
<protein>
    <recommendedName>
        <fullName evidence="5">CARDB domain-containing protein</fullName>
    </recommendedName>
</protein>
<evidence type="ECO:0000256" key="1">
    <source>
        <dbReference type="SAM" id="Phobius"/>
    </source>
</evidence>
<dbReference type="AlphaFoldDB" id="A0A2M8EN17"/>
<feature type="chain" id="PRO_5014986703" description="CARDB domain-containing protein" evidence="2">
    <location>
        <begin position="23"/>
        <end position="284"/>
    </location>
</feature>
<keyword evidence="1" id="KW-0812">Transmembrane</keyword>
<evidence type="ECO:0008006" key="5">
    <source>
        <dbReference type="Google" id="ProtNLM"/>
    </source>
</evidence>
<keyword evidence="1" id="KW-1133">Transmembrane helix</keyword>
<name>A0A2M8EN17_9BACT</name>
<feature type="signal peptide" evidence="2">
    <location>
        <begin position="1"/>
        <end position="22"/>
    </location>
</feature>
<proteinExistence type="predicted"/>
<reference evidence="4" key="1">
    <citation type="submission" date="2017-09" db="EMBL/GenBank/DDBJ databases">
        <title>Depth-based differentiation of microbial function through sediment-hosted aquifers and enrichment of novel symbionts in the deep terrestrial subsurface.</title>
        <authorList>
            <person name="Probst A.J."/>
            <person name="Ladd B."/>
            <person name="Jarett J.K."/>
            <person name="Geller-Mcgrath D.E."/>
            <person name="Sieber C.M.K."/>
            <person name="Emerson J.B."/>
            <person name="Anantharaman K."/>
            <person name="Thomas B.C."/>
            <person name="Malmstrom R."/>
            <person name="Stieglmeier M."/>
            <person name="Klingl A."/>
            <person name="Woyke T."/>
            <person name="Ryan C.M."/>
            <person name="Banfield J.F."/>
        </authorList>
    </citation>
    <scope>NUCLEOTIDE SEQUENCE [LARGE SCALE GENOMIC DNA]</scope>
</reference>
<feature type="transmembrane region" description="Helical" evidence="1">
    <location>
        <begin position="255"/>
        <end position="277"/>
    </location>
</feature>
<dbReference type="EMBL" id="PFSI01000067">
    <property type="protein sequence ID" value="PJC24125.1"/>
    <property type="molecule type" value="Genomic_DNA"/>
</dbReference>
<accession>A0A2M8EN17</accession>
<comment type="caution">
    <text evidence="3">The sequence shown here is derived from an EMBL/GenBank/DDBJ whole genome shotgun (WGS) entry which is preliminary data.</text>
</comment>
<organism evidence="3 4">
    <name type="scientific">Candidatus Uhrbacteria bacterium CG_4_9_14_0_2_um_filter_41_50</name>
    <dbReference type="NCBI Taxonomy" id="1975031"/>
    <lineage>
        <taxon>Bacteria</taxon>
        <taxon>Candidatus Uhriibacteriota</taxon>
    </lineage>
</organism>
<gene>
    <name evidence="3" type="ORF">CO057_04385</name>
</gene>
<evidence type="ECO:0000256" key="2">
    <source>
        <dbReference type="SAM" id="SignalP"/>
    </source>
</evidence>
<keyword evidence="2" id="KW-0732">Signal</keyword>
<evidence type="ECO:0000313" key="4">
    <source>
        <dbReference type="Proteomes" id="UP000230251"/>
    </source>
</evidence>
<dbReference type="Proteomes" id="UP000230251">
    <property type="component" value="Unassembled WGS sequence"/>
</dbReference>